<dbReference type="Proteomes" id="UP000321393">
    <property type="component" value="Unassembled WGS sequence"/>
</dbReference>
<evidence type="ECO:0000256" key="1">
    <source>
        <dbReference type="SAM" id="MobiDB-lite"/>
    </source>
</evidence>
<comment type="caution">
    <text evidence="2">The sequence shown here is derived from an EMBL/GenBank/DDBJ whole genome shotgun (WGS) entry which is preliminary data.</text>
</comment>
<feature type="compositionally biased region" description="Polar residues" evidence="1">
    <location>
        <begin position="55"/>
        <end position="83"/>
    </location>
</feature>
<gene>
    <name evidence="2" type="ORF">E6C27_scaffold213G00790</name>
</gene>
<accession>A0A5A7SY77</accession>
<dbReference type="AlphaFoldDB" id="A0A5A7SY77"/>
<evidence type="ECO:0000313" key="2">
    <source>
        <dbReference type="EMBL" id="KAA0034836.1"/>
    </source>
</evidence>
<sequence>MSAYQYAMDLGFITITQSKSRLSDIQIESLMESATPSRPLANLIRPSGGVVQMRPPTTSSNKESYTPPTTYSQAVTSGKQFES</sequence>
<feature type="region of interest" description="Disordered" evidence="1">
    <location>
        <begin position="39"/>
        <end position="83"/>
    </location>
</feature>
<name>A0A5A7SY77_CUCMM</name>
<proteinExistence type="predicted"/>
<evidence type="ECO:0000313" key="3">
    <source>
        <dbReference type="Proteomes" id="UP000321393"/>
    </source>
</evidence>
<protein>
    <submittedName>
        <fullName evidence="2">Uncharacterized protein</fullName>
    </submittedName>
</protein>
<dbReference type="EMBL" id="SSTE01020479">
    <property type="protein sequence ID" value="KAA0034836.1"/>
    <property type="molecule type" value="Genomic_DNA"/>
</dbReference>
<organism evidence="2 3">
    <name type="scientific">Cucumis melo var. makuwa</name>
    <name type="common">Oriental melon</name>
    <dbReference type="NCBI Taxonomy" id="1194695"/>
    <lineage>
        <taxon>Eukaryota</taxon>
        <taxon>Viridiplantae</taxon>
        <taxon>Streptophyta</taxon>
        <taxon>Embryophyta</taxon>
        <taxon>Tracheophyta</taxon>
        <taxon>Spermatophyta</taxon>
        <taxon>Magnoliopsida</taxon>
        <taxon>eudicotyledons</taxon>
        <taxon>Gunneridae</taxon>
        <taxon>Pentapetalae</taxon>
        <taxon>rosids</taxon>
        <taxon>fabids</taxon>
        <taxon>Cucurbitales</taxon>
        <taxon>Cucurbitaceae</taxon>
        <taxon>Benincaseae</taxon>
        <taxon>Cucumis</taxon>
    </lineage>
</organism>
<reference evidence="2 3" key="1">
    <citation type="submission" date="2019-08" db="EMBL/GenBank/DDBJ databases">
        <title>Draft genome sequences of two oriental melons (Cucumis melo L. var makuwa).</title>
        <authorList>
            <person name="Kwon S.-Y."/>
        </authorList>
    </citation>
    <scope>NUCLEOTIDE SEQUENCE [LARGE SCALE GENOMIC DNA]</scope>
    <source>
        <strain evidence="3">cv. SW 3</strain>
        <tissue evidence="2">Leaf</tissue>
    </source>
</reference>